<accession>A0ABX8H3I2</accession>
<dbReference type="EMBL" id="CP076129">
    <property type="protein sequence ID" value="QWG09877.1"/>
    <property type="molecule type" value="Genomic_DNA"/>
</dbReference>
<organism evidence="1 2">
    <name type="scientific">Flammeovirga kamogawensis</name>
    <dbReference type="NCBI Taxonomy" id="373891"/>
    <lineage>
        <taxon>Bacteria</taxon>
        <taxon>Pseudomonadati</taxon>
        <taxon>Bacteroidota</taxon>
        <taxon>Cytophagia</taxon>
        <taxon>Cytophagales</taxon>
        <taxon>Flammeovirgaceae</taxon>
        <taxon>Flammeovirga</taxon>
    </lineage>
</organism>
<proteinExistence type="predicted"/>
<keyword evidence="2" id="KW-1185">Reference proteome</keyword>
<name>A0ABX8H3I2_9BACT</name>
<dbReference type="Proteomes" id="UP000682802">
    <property type="component" value="Chromosome 2"/>
</dbReference>
<evidence type="ECO:0000313" key="2">
    <source>
        <dbReference type="Proteomes" id="UP000682802"/>
    </source>
</evidence>
<gene>
    <name evidence="1" type="ORF">KM029_19545</name>
</gene>
<dbReference type="RefSeq" id="WP_144076539.1">
    <property type="nucleotide sequence ID" value="NZ_CP076129.1"/>
</dbReference>
<reference evidence="1 2" key="1">
    <citation type="submission" date="2021-05" db="EMBL/GenBank/DDBJ databases">
        <title>Comparative genomic studies on the polysaccharide-degrading batcterial strains of the Flammeovirga genus.</title>
        <authorList>
            <person name="Zewei F."/>
            <person name="Zheng Z."/>
            <person name="Yu L."/>
            <person name="Ruyue G."/>
            <person name="Yanhong M."/>
            <person name="Yuanyuan C."/>
            <person name="Jingyan G."/>
            <person name="Wenjun H."/>
        </authorList>
    </citation>
    <scope>NUCLEOTIDE SEQUENCE [LARGE SCALE GENOMIC DNA]</scope>
    <source>
        <strain evidence="1 2">YS10</strain>
    </source>
</reference>
<protein>
    <submittedName>
        <fullName evidence="1">DUF2116 family Zn-ribbon domain-containing protein</fullName>
    </submittedName>
</protein>
<evidence type="ECO:0000313" key="1">
    <source>
        <dbReference type="EMBL" id="QWG09877.1"/>
    </source>
</evidence>
<sequence>MIHKTCLACNTKIIKGRSDRKFCSESCRATYNYNLRKVKNNGITIHQEILKKNNKILKQLVPNGYGTIRKNLASELGFNFNYFTHFYKTNKGIYYFCYDFGFQPITKGSIEKMLVVQWQNYMERQQFDPWSRVVK</sequence>